<accession>A0ACC1I9V7</accession>
<protein>
    <submittedName>
        <fullName evidence="1">Uncharacterized protein</fullName>
    </submittedName>
</protein>
<comment type="caution">
    <text evidence="1">The sequence shown here is derived from an EMBL/GenBank/DDBJ whole genome shotgun (WGS) entry which is preliminary data.</text>
</comment>
<organism evidence="1 2">
    <name type="scientific">Kickxella alabastrina</name>
    <dbReference type="NCBI Taxonomy" id="61397"/>
    <lineage>
        <taxon>Eukaryota</taxon>
        <taxon>Fungi</taxon>
        <taxon>Fungi incertae sedis</taxon>
        <taxon>Zoopagomycota</taxon>
        <taxon>Kickxellomycotina</taxon>
        <taxon>Kickxellomycetes</taxon>
        <taxon>Kickxellales</taxon>
        <taxon>Kickxellaceae</taxon>
        <taxon>Kickxella</taxon>
    </lineage>
</organism>
<reference evidence="1" key="1">
    <citation type="submission" date="2022-07" db="EMBL/GenBank/DDBJ databases">
        <title>Phylogenomic reconstructions and comparative analyses of Kickxellomycotina fungi.</title>
        <authorList>
            <person name="Reynolds N.K."/>
            <person name="Stajich J.E."/>
            <person name="Barry K."/>
            <person name="Grigoriev I.V."/>
            <person name="Crous P."/>
            <person name="Smith M.E."/>
        </authorList>
    </citation>
    <scope>NUCLEOTIDE SEQUENCE</scope>
    <source>
        <strain evidence="1">Benny 63K</strain>
    </source>
</reference>
<keyword evidence="2" id="KW-1185">Reference proteome</keyword>
<evidence type="ECO:0000313" key="2">
    <source>
        <dbReference type="Proteomes" id="UP001150581"/>
    </source>
</evidence>
<name>A0ACC1I9V7_9FUNG</name>
<proteinExistence type="predicted"/>
<feature type="non-terminal residue" evidence="1">
    <location>
        <position position="109"/>
    </location>
</feature>
<dbReference type="Proteomes" id="UP001150581">
    <property type="component" value="Unassembled WGS sequence"/>
</dbReference>
<evidence type="ECO:0000313" key="1">
    <source>
        <dbReference type="EMBL" id="KAJ1891009.1"/>
    </source>
</evidence>
<gene>
    <name evidence="1" type="ORF">LPJ66_007167</name>
</gene>
<sequence length="109" mass="11819">MADTAAELGLAFAHIALMTDRSPLFEKTIAFYESFGLSTVRLVEHDVPQKDVILSGKGGAVSKEAWLHLFGSRSANSVTLRIVHVVGEKVGTEVLNSTIRICLATHKIK</sequence>
<dbReference type="EMBL" id="JANBPG010001236">
    <property type="protein sequence ID" value="KAJ1891009.1"/>
    <property type="molecule type" value="Genomic_DNA"/>
</dbReference>